<dbReference type="PRINTS" id="PR00034">
    <property type="entry name" value="HTHCRP"/>
</dbReference>
<keyword evidence="7" id="KW-1185">Reference proteome</keyword>
<keyword evidence="6" id="KW-0808">Transferase</keyword>
<dbReference type="SMART" id="SM00100">
    <property type="entry name" value="cNMP"/>
    <property type="match status" value="1"/>
</dbReference>
<evidence type="ECO:0000256" key="2">
    <source>
        <dbReference type="ARBA" id="ARBA00023125"/>
    </source>
</evidence>
<keyword evidence="6" id="KW-0418">Kinase</keyword>
<dbReference type="SMART" id="SM00419">
    <property type="entry name" value="HTH_CRP"/>
    <property type="match status" value="1"/>
</dbReference>
<dbReference type="AlphaFoldDB" id="A0A1M5LWE8"/>
<accession>A0A1M5LWE8</accession>
<dbReference type="RefSeq" id="WP_073124460.1">
    <property type="nucleotide sequence ID" value="NZ_BAABCH010000026.1"/>
</dbReference>
<protein>
    <submittedName>
        <fullName evidence="6">cAMP-binding domain of CRP or a regulatory subunit of cAMP-dependent protein kinases</fullName>
    </submittedName>
</protein>
<feature type="domain" description="HTH crp-type" evidence="5">
    <location>
        <begin position="146"/>
        <end position="218"/>
    </location>
</feature>
<proteinExistence type="predicted"/>
<dbReference type="PROSITE" id="PS51063">
    <property type="entry name" value="HTH_CRP_2"/>
    <property type="match status" value="1"/>
</dbReference>
<dbReference type="GO" id="GO:0003677">
    <property type="term" value="F:DNA binding"/>
    <property type="evidence" value="ECO:0007669"/>
    <property type="project" value="UniProtKB-KW"/>
</dbReference>
<evidence type="ECO:0000313" key="7">
    <source>
        <dbReference type="Proteomes" id="UP000243255"/>
    </source>
</evidence>
<dbReference type="EMBL" id="FQWX01000005">
    <property type="protein sequence ID" value="SHG68969.1"/>
    <property type="molecule type" value="Genomic_DNA"/>
</dbReference>
<dbReference type="OrthoDB" id="1706474at2"/>
<dbReference type="GO" id="GO:0016301">
    <property type="term" value="F:kinase activity"/>
    <property type="evidence" value="ECO:0007669"/>
    <property type="project" value="UniProtKB-KW"/>
</dbReference>
<reference evidence="7" key="1">
    <citation type="submission" date="2016-11" db="EMBL/GenBank/DDBJ databases">
        <authorList>
            <person name="Varghese N."/>
            <person name="Submissions S."/>
        </authorList>
    </citation>
    <scope>NUCLEOTIDE SEQUENCE [LARGE SCALE GENOMIC DNA]</scope>
    <source>
        <strain evidence="7">DSM 2635</strain>
    </source>
</reference>
<evidence type="ECO:0000256" key="3">
    <source>
        <dbReference type="ARBA" id="ARBA00023163"/>
    </source>
</evidence>
<dbReference type="SUPFAM" id="SSF51206">
    <property type="entry name" value="cAMP-binding domain-like"/>
    <property type="match status" value="1"/>
</dbReference>
<dbReference type="Proteomes" id="UP000243255">
    <property type="component" value="Unassembled WGS sequence"/>
</dbReference>
<dbReference type="InterPro" id="IPR050397">
    <property type="entry name" value="Env_Response_Regulators"/>
</dbReference>
<dbReference type="Gene3D" id="2.60.120.10">
    <property type="entry name" value="Jelly Rolls"/>
    <property type="match status" value="1"/>
</dbReference>
<keyword evidence="2" id="KW-0238">DNA-binding</keyword>
<dbReference type="InterPro" id="IPR000595">
    <property type="entry name" value="cNMP-bd_dom"/>
</dbReference>
<feature type="domain" description="Cyclic nucleotide-binding" evidence="4">
    <location>
        <begin position="33"/>
        <end position="113"/>
    </location>
</feature>
<dbReference type="InterPro" id="IPR012318">
    <property type="entry name" value="HTH_CRP"/>
</dbReference>
<keyword evidence="1" id="KW-0805">Transcription regulation</keyword>
<keyword evidence="3" id="KW-0804">Transcription</keyword>
<dbReference type="PANTHER" id="PTHR24567">
    <property type="entry name" value="CRP FAMILY TRANSCRIPTIONAL REGULATORY PROTEIN"/>
    <property type="match status" value="1"/>
</dbReference>
<dbReference type="STRING" id="1121321.SAMN04488530_10599"/>
<gene>
    <name evidence="6" type="ORF">SAMN04488530_10599</name>
</gene>
<dbReference type="PANTHER" id="PTHR24567:SF26">
    <property type="entry name" value="REGULATORY PROTEIN YEIL"/>
    <property type="match status" value="1"/>
</dbReference>
<name>A0A1M5LWE8_9FIRM</name>
<dbReference type="InterPro" id="IPR036388">
    <property type="entry name" value="WH-like_DNA-bd_sf"/>
</dbReference>
<dbReference type="Gene3D" id="1.10.10.10">
    <property type="entry name" value="Winged helix-like DNA-binding domain superfamily/Winged helix DNA-binding domain"/>
    <property type="match status" value="1"/>
</dbReference>
<dbReference type="SUPFAM" id="SSF46785">
    <property type="entry name" value="Winged helix' DNA-binding domain"/>
    <property type="match status" value="1"/>
</dbReference>
<sequence>MSYNDQLFPIKTEGLFPRDCIDEWMNCEEEFNFKKGDIIPELGKFKDKIYLIKKGSVSVFHIHVDGKECIVGLLSSGDFINLLGIFAQKESSMVFKALTEVTVVAIKKEKIKKKIEDTPTLAINLLSYFSCEFQEIVETLAQIAYGKVEERLIFLFNKLAFNKDIEDGWCPISCSLTHQDIAGMVGSTRETVTLLINKLIQTGIIRQDKDRIWVKLGKLN</sequence>
<dbReference type="InterPro" id="IPR018490">
    <property type="entry name" value="cNMP-bd_dom_sf"/>
</dbReference>
<dbReference type="InterPro" id="IPR036390">
    <property type="entry name" value="WH_DNA-bd_sf"/>
</dbReference>
<organism evidence="6 7">
    <name type="scientific">Asaccharospora irregularis DSM 2635</name>
    <dbReference type="NCBI Taxonomy" id="1121321"/>
    <lineage>
        <taxon>Bacteria</taxon>
        <taxon>Bacillati</taxon>
        <taxon>Bacillota</taxon>
        <taxon>Clostridia</taxon>
        <taxon>Peptostreptococcales</taxon>
        <taxon>Peptostreptococcaceae</taxon>
        <taxon>Asaccharospora</taxon>
    </lineage>
</organism>
<evidence type="ECO:0000259" key="5">
    <source>
        <dbReference type="PROSITE" id="PS51063"/>
    </source>
</evidence>
<dbReference type="Pfam" id="PF00027">
    <property type="entry name" value="cNMP_binding"/>
    <property type="match status" value="1"/>
</dbReference>
<evidence type="ECO:0000259" key="4">
    <source>
        <dbReference type="PROSITE" id="PS50042"/>
    </source>
</evidence>
<dbReference type="GO" id="GO:0005829">
    <property type="term" value="C:cytosol"/>
    <property type="evidence" value="ECO:0007669"/>
    <property type="project" value="TreeGrafter"/>
</dbReference>
<evidence type="ECO:0000256" key="1">
    <source>
        <dbReference type="ARBA" id="ARBA00023015"/>
    </source>
</evidence>
<dbReference type="PROSITE" id="PS50042">
    <property type="entry name" value="CNMP_BINDING_3"/>
    <property type="match status" value="1"/>
</dbReference>
<dbReference type="CDD" id="cd00038">
    <property type="entry name" value="CAP_ED"/>
    <property type="match status" value="1"/>
</dbReference>
<dbReference type="Pfam" id="PF13545">
    <property type="entry name" value="HTH_Crp_2"/>
    <property type="match status" value="1"/>
</dbReference>
<evidence type="ECO:0000313" key="6">
    <source>
        <dbReference type="EMBL" id="SHG68969.1"/>
    </source>
</evidence>
<dbReference type="InterPro" id="IPR014710">
    <property type="entry name" value="RmlC-like_jellyroll"/>
</dbReference>
<dbReference type="GO" id="GO:0003700">
    <property type="term" value="F:DNA-binding transcription factor activity"/>
    <property type="evidence" value="ECO:0007669"/>
    <property type="project" value="TreeGrafter"/>
</dbReference>